<proteinExistence type="predicted"/>
<dbReference type="EMBL" id="VSSQ01110556">
    <property type="protein sequence ID" value="MPN48325.1"/>
    <property type="molecule type" value="Genomic_DNA"/>
</dbReference>
<gene>
    <name evidence="1" type="ORF">SDC9_195932</name>
</gene>
<protein>
    <submittedName>
        <fullName evidence="1">Uncharacterized protein</fullName>
    </submittedName>
</protein>
<comment type="caution">
    <text evidence="1">The sequence shown here is derived from an EMBL/GenBank/DDBJ whole genome shotgun (WGS) entry which is preliminary data.</text>
</comment>
<evidence type="ECO:0000313" key="1">
    <source>
        <dbReference type="EMBL" id="MPN48325.1"/>
    </source>
</evidence>
<sequence length="54" mass="6423">MTRQTTTFFNHVFNYIVETFIFKSINFGKIAFIVFTRGIITQAILDQTVFYHNQ</sequence>
<dbReference type="AlphaFoldDB" id="A0A645IAP0"/>
<reference evidence="1" key="1">
    <citation type="submission" date="2019-08" db="EMBL/GenBank/DDBJ databases">
        <authorList>
            <person name="Kucharzyk K."/>
            <person name="Murdoch R.W."/>
            <person name="Higgins S."/>
            <person name="Loffler F."/>
        </authorList>
    </citation>
    <scope>NUCLEOTIDE SEQUENCE</scope>
</reference>
<accession>A0A645IAP0</accession>
<name>A0A645IAP0_9ZZZZ</name>
<organism evidence="1">
    <name type="scientific">bioreactor metagenome</name>
    <dbReference type="NCBI Taxonomy" id="1076179"/>
    <lineage>
        <taxon>unclassified sequences</taxon>
        <taxon>metagenomes</taxon>
        <taxon>ecological metagenomes</taxon>
    </lineage>
</organism>